<keyword evidence="3" id="KW-0238">DNA-binding</keyword>
<feature type="domain" description="RNA polymerase sigma-70 region 3" evidence="5">
    <location>
        <begin position="137"/>
        <end position="208"/>
    </location>
</feature>
<dbReference type="Gene3D" id="1.20.120.1810">
    <property type="match status" value="1"/>
</dbReference>
<accession>A0A2T1A2J7</accession>
<dbReference type="RefSeq" id="WP_106348583.1">
    <property type="nucleotide sequence ID" value="NZ_PVUE01000005.1"/>
</dbReference>
<comment type="caution">
    <text evidence="8">The sequence shown here is derived from an EMBL/GenBank/DDBJ whole genome shotgun (WGS) entry which is preliminary data.</text>
</comment>
<dbReference type="OrthoDB" id="9804285at2"/>
<dbReference type="InterPro" id="IPR013324">
    <property type="entry name" value="RNA_pol_sigma_r3/r4-like"/>
</dbReference>
<keyword evidence="2" id="KW-0731">Sigma factor</keyword>
<evidence type="ECO:0000259" key="7">
    <source>
        <dbReference type="Pfam" id="PF04545"/>
    </source>
</evidence>
<evidence type="ECO:0000313" key="8">
    <source>
        <dbReference type="EMBL" id="PRZ42558.1"/>
    </source>
</evidence>
<evidence type="ECO:0000259" key="5">
    <source>
        <dbReference type="Pfam" id="PF04539"/>
    </source>
</evidence>
<dbReference type="GO" id="GO:0003677">
    <property type="term" value="F:DNA binding"/>
    <property type="evidence" value="ECO:0007669"/>
    <property type="project" value="UniProtKB-KW"/>
</dbReference>
<dbReference type="SUPFAM" id="SSF88659">
    <property type="entry name" value="Sigma3 and sigma4 domains of RNA polymerase sigma factors"/>
    <property type="match status" value="2"/>
</dbReference>
<dbReference type="InterPro" id="IPR014322">
    <property type="entry name" value="RNA_pol_sigma-B/F/G"/>
</dbReference>
<name>A0A2T1A2J7_9ACTN</name>
<dbReference type="Pfam" id="PF04545">
    <property type="entry name" value="Sigma70_r4"/>
    <property type="match status" value="1"/>
</dbReference>
<proteinExistence type="predicted"/>
<evidence type="ECO:0000256" key="1">
    <source>
        <dbReference type="ARBA" id="ARBA00023015"/>
    </source>
</evidence>
<keyword evidence="4" id="KW-0804">Transcription</keyword>
<reference evidence="8 9" key="1">
    <citation type="submission" date="2018-03" db="EMBL/GenBank/DDBJ databases">
        <title>Genomic Encyclopedia of Archaeal and Bacterial Type Strains, Phase II (KMG-II): from individual species to whole genera.</title>
        <authorList>
            <person name="Goeker M."/>
        </authorList>
    </citation>
    <scope>NUCLEOTIDE SEQUENCE [LARGE SCALE GENOMIC DNA]</scope>
    <source>
        <strain evidence="8 9">DSM 100065</strain>
    </source>
</reference>
<dbReference type="SUPFAM" id="SSF88946">
    <property type="entry name" value="Sigma2 domain of RNA polymerase sigma factors"/>
    <property type="match status" value="1"/>
</dbReference>
<feature type="domain" description="RNA polymerase sigma-70 region 2" evidence="6">
    <location>
        <begin position="57"/>
        <end position="125"/>
    </location>
</feature>
<dbReference type="CDD" id="cd06171">
    <property type="entry name" value="Sigma70_r4"/>
    <property type="match status" value="1"/>
</dbReference>
<evidence type="ECO:0000259" key="6">
    <source>
        <dbReference type="Pfam" id="PF04542"/>
    </source>
</evidence>
<dbReference type="Pfam" id="PF04542">
    <property type="entry name" value="Sigma70_r2"/>
    <property type="match status" value="1"/>
</dbReference>
<dbReference type="GO" id="GO:0016987">
    <property type="term" value="F:sigma factor activity"/>
    <property type="evidence" value="ECO:0007669"/>
    <property type="project" value="UniProtKB-KW"/>
</dbReference>
<dbReference type="NCBIfam" id="TIGR02937">
    <property type="entry name" value="sigma70-ECF"/>
    <property type="match status" value="1"/>
</dbReference>
<evidence type="ECO:0000256" key="2">
    <source>
        <dbReference type="ARBA" id="ARBA00023082"/>
    </source>
</evidence>
<dbReference type="GO" id="GO:0006352">
    <property type="term" value="P:DNA-templated transcription initiation"/>
    <property type="evidence" value="ECO:0007669"/>
    <property type="project" value="InterPro"/>
</dbReference>
<gene>
    <name evidence="8" type="ORF">CLV47_105180</name>
</gene>
<dbReference type="InterPro" id="IPR036388">
    <property type="entry name" value="WH-like_DNA-bd_sf"/>
</dbReference>
<dbReference type="Pfam" id="PF04539">
    <property type="entry name" value="Sigma70_r3"/>
    <property type="match status" value="1"/>
</dbReference>
<protein>
    <submittedName>
        <fullName evidence="8">RNA polymerase sigma-B factor</fullName>
    </submittedName>
</protein>
<dbReference type="InterPro" id="IPR007624">
    <property type="entry name" value="RNA_pol_sigma70_r3"/>
</dbReference>
<evidence type="ECO:0000256" key="4">
    <source>
        <dbReference type="ARBA" id="ARBA00023163"/>
    </source>
</evidence>
<evidence type="ECO:0000313" key="9">
    <source>
        <dbReference type="Proteomes" id="UP000237752"/>
    </source>
</evidence>
<dbReference type="EMBL" id="PVUE01000005">
    <property type="protein sequence ID" value="PRZ42558.1"/>
    <property type="molecule type" value="Genomic_DNA"/>
</dbReference>
<dbReference type="InterPro" id="IPR007627">
    <property type="entry name" value="RNA_pol_sigma70_r2"/>
</dbReference>
<dbReference type="PRINTS" id="PR00046">
    <property type="entry name" value="SIGMA70FCT"/>
</dbReference>
<dbReference type="AlphaFoldDB" id="A0A2T1A2J7"/>
<dbReference type="PANTHER" id="PTHR30385">
    <property type="entry name" value="SIGMA FACTOR F FLAGELLAR"/>
    <property type="match status" value="1"/>
</dbReference>
<feature type="domain" description="RNA polymerase sigma-70 region 4" evidence="7">
    <location>
        <begin position="221"/>
        <end position="268"/>
    </location>
</feature>
<dbReference type="InterPro" id="IPR007630">
    <property type="entry name" value="RNA_pol_sigma70_r4"/>
</dbReference>
<dbReference type="Gene3D" id="1.10.10.10">
    <property type="entry name" value="Winged helix-like DNA-binding domain superfamily/Winged helix DNA-binding domain"/>
    <property type="match status" value="2"/>
</dbReference>
<dbReference type="NCBIfam" id="TIGR02980">
    <property type="entry name" value="SigBFG"/>
    <property type="match status" value="1"/>
</dbReference>
<dbReference type="InterPro" id="IPR000943">
    <property type="entry name" value="RNA_pol_sigma70"/>
</dbReference>
<dbReference type="InterPro" id="IPR014284">
    <property type="entry name" value="RNA_pol_sigma-70_dom"/>
</dbReference>
<dbReference type="PANTHER" id="PTHR30385:SF4">
    <property type="entry name" value="RNA POLYMERASE SIGMA-E FACTOR"/>
    <property type="match status" value="1"/>
</dbReference>
<keyword evidence="1" id="KW-0805">Transcription regulation</keyword>
<keyword evidence="9" id="KW-1185">Reference proteome</keyword>
<organism evidence="8 9">
    <name type="scientific">Antricoccus suffuscus</name>
    <dbReference type="NCBI Taxonomy" id="1629062"/>
    <lineage>
        <taxon>Bacteria</taxon>
        <taxon>Bacillati</taxon>
        <taxon>Actinomycetota</taxon>
        <taxon>Actinomycetes</taxon>
        <taxon>Geodermatophilales</taxon>
        <taxon>Antricoccaceae</taxon>
        <taxon>Antricoccus</taxon>
    </lineage>
</organism>
<evidence type="ECO:0000256" key="3">
    <source>
        <dbReference type="ARBA" id="ARBA00023125"/>
    </source>
</evidence>
<sequence>MTASVLSVCSTKHEARDSAGHTVHRDRGRHEQTRLLFDELAGNKNAAGSAAIRRRIIEVNMPVAAAIAGRYAGRGENQDDLRQVAYVGLSKAVAGFDSALRKDFLSYAVPTISGELKKHFRDHCWTVRPPRRIQELQSQISGARDRLTQTLGHTPSLTELATELGVDEDEIDEALSADGCFSPSSLDAPVGEESATSVGDLIGDYDGEFERRERSMVLEELLHGLATRDRDILTFRYVDDWTQDRIAARLGVTQMQVSRLLKRILQDLSTRAAA</sequence>
<dbReference type="InterPro" id="IPR013325">
    <property type="entry name" value="RNA_pol_sigma_r2"/>
</dbReference>
<dbReference type="Proteomes" id="UP000237752">
    <property type="component" value="Unassembled WGS sequence"/>
</dbReference>